<comment type="caution">
    <text evidence="2">The sequence shown here is derived from an EMBL/GenBank/DDBJ whole genome shotgun (WGS) entry which is preliminary data.</text>
</comment>
<gene>
    <name evidence="2" type="ORF">ENV52_00145</name>
</gene>
<evidence type="ECO:0000313" key="2">
    <source>
        <dbReference type="EMBL" id="HHS28099.1"/>
    </source>
</evidence>
<accession>A0A7V6A0T3</accession>
<feature type="chain" id="PRO_5030896377" evidence="1">
    <location>
        <begin position="24"/>
        <end position="95"/>
    </location>
</feature>
<keyword evidence="1" id="KW-0732">Signal</keyword>
<feature type="signal peptide" evidence="1">
    <location>
        <begin position="1"/>
        <end position="23"/>
    </location>
</feature>
<sequence length="95" mass="9879">MKKLTTVIMVLSLVLGGVALAMAADVPQTSKNLDLSAMQKVSDQEAKRLTGTGMSFGPQFGGFSGLGNPACPQNLTTTTCVPAQNLYLSPGPHKK</sequence>
<proteinExistence type="predicted"/>
<protein>
    <submittedName>
        <fullName evidence="2">Uncharacterized protein</fullName>
    </submittedName>
</protein>
<organism evidence="2">
    <name type="scientific">Desulfobacca acetoxidans</name>
    <dbReference type="NCBI Taxonomy" id="60893"/>
    <lineage>
        <taxon>Bacteria</taxon>
        <taxon>Pseudomonadati</taxon>
        <taxon>Thermodesulfobacteriota</taxon>
        <taxon>Desulfobaccia</taxon>
        <taxon>Desulfobaccales</taxon>
        <taxon>Desulfobaccaceae</taxon>
        <taxon>Desulfobacca</taxon>
    </lineage>
</organism>
<reference evidence="2" key="1">
    <citation type="journal article" date="2020" name="mSystems">
        <title>Genome- and Community-Level Interaction Insights into Carbon Utilization and Element Cycling Functions of Hydrothermarchaeota in Hydrothermal Sediment.</title>
        <authorList>
            <person name="Zhou Z."/>
            <person name="Liu Y."/>
            <person name="Xu W."/>
            <person name="Pan J."/>
            <person name="Luo Z.H."/>
            <person name="Li M."/>
        </authorList>
    </citation>
    <scope>NUCLEOTIDE SEQUENCE [LARGE SCALE GENOMIC DNA]</scope>
    <source>
        <strain evidence="2">SpSt-767</strain>
    </source>
</reference>
<dbReference type="EMBL" id="DTGR01000003">
    <property type="protein sequence ID" value="HHS28099.1"/>
    <property type="molecule type" value="Genomic_DNA"/>
</dbReference>
<evidence type="ECO:0000256" key="1">
    <source>
        <dbReference type="SAM" id="SignalP"/>
    </source>
</evidence>
<dbReference type="AlphaFoldDB" id="A0A7V6A0T3"/>
<name>A0A7V6A0T3_9BACT</name>